<dbReference type="SMART" id="SM01210">
    <property type="entry name" value="GARS_C"/>
    <property type="match status" value="1"/>
</dbReference>
<keyword evidence="19" id="KW-1185">Reference proteome</keyword>
<dbReference type="InterPro" id="IPR037123">
    <property type="entry name" value="PRibGlycinamide_synth_C_sf"/>
</dbReference>
<dbReference type="PANTHER" id="PTHR43472">
    <property type="entry name" value="PHOSPHORIBOSYLAMINE--GLYCINE LIGASE"/>
    <property type="match status" value="1"/>
</dbReference>
<evidence type="ECO:0000256" key="13">
    <source>
        <dbReference type="ARBA" id="ARBA00042242"/>
    </source>
</evidence>
<evidence type="ECO:0000256" key="1">
    <source>
        <dbReference type="ARBA" id="ARBA00001936"/>
    </source>
</evidence>
<comment type="pathway">
    <text evidence="3 15">Purine metabolism; IMP biosynthesis via de novo pathway; N(1)-(5-phospho-D-ribosyl)glycinamide from 5-phospho-alpha-D-ribose 1-diphosphate: step 2/2.</text>
</comment>
<keyword evidence="7 16" id="KW-0547">Nucleotide-binding</keyword>
<keyword evidence="8 15" id="KW-0658">Purine biosynthesis</keyword>
<dbReference type="FunFam" id="3.30.470.20:FF:000031">
    <property type="entry name" value="Phosphoribosylamine--glycine ligase"/>
    <property type="match status" value="1"/>
</dbReference>
<dbReference type="EC" id="6.3.4.13" evidence="4 15"/>
<dbReference type="PROSITE" id="PS00184">
    <property type="entry name" value="GARS"/>
    <property type="match status" value="1"/>
</dbReference>
<dbReference type="Pfam" id="PF02843">
    <property type="entry name" value="GARS_C"/>
    <property type="match status" value="1"/>
</dbReference>
<feature type="domain" description="ATP-grasp" evidence="17">
    <location>
        <begin position="107"/>
        <end position="318"/>
    </location>
</feature>
<dbReference type="GO" id="GO:0005524">
    <property type="term" value="F:ATP binding"/>
    <property type="evidence" value="ECO:0007669"/>
    <property type="project" value="UniProtKB-UniRule"/>
</dbReference>
<dbReference type="Pfam" id="PF01071">
    <property type="entry name" value="GARS_A"/>
    <property type="match status" value="1"/>
</dbReference>
<dbReference type="InterPro" id="IPR020559">
    <property type="entry name" value="PRibGlycinamide_synth_CS"/>
</dbReference>
<dbReference type="EMBL" id="JEMY01000026">
    <property type="protein sequence ID" value="EXI88431.1"/>
    <property type="molecule type" value="Genomic_DNA"/>
</dbReference>
<dbReference type="HAMAP" id="MF_00138">
    <property type="entry name" value="GARS"/>
    <property type="match status" value="1"/>
</dbReference>
<dbReference type="Gene3D" id="3.90.600.10">
    <property type="entry name" value="Phosphoribosylglycinamide synthetase, C-terminal domain"/>
    <property type="match status" value="1"/>
</dbReference>
<evidence type="ECO:0000256" key="6">
    <source>
        <dbReference type="ARBA" id="ARBA00022723"/>
    </source>
</evidence>
<comment type="cofactor">
    <cofactor evidence="1">
        <name>Mn(2+)</name>
        <dbReference type="ChEBI" id="CHEBI:29035"/>
    </cofactor>
</comment>
<reference evidence="18" key="1">
    <citation type="submission" date="2014-02" db="EMBL/GenBank/DDBJ databases">
        <title>Expanding our view of genomic diversity in Candidatus Accumulibacter clades.</title>
        <authorList>
            <person name="Skennerton C.T."/>
            <person name="Barr J.J."/>
            <person name="Slater F.R."/>
            <person name="Bond P.L."/>
            <person name="Tyson G.W."/>
        </authorList>
    </citation>
    <scope>NUCLEOTIDE SEQUENCE [LARGE SCALE GENOMIC DNA]</scope>
</reference>
<comment type="cofactor">
    <cofactor evidence="2">
        <name>Mg(2+)</name>
        <dbReference type="ChEBI" id="CHEBI:18420"/>
    </cofactor>
</comment>
<evidence type="ECO:0000256" key="12">
    <source>
        <dbReference type="ARBA" id="ARBA00038345"/>
    </source>
</evidence>
<dbReference type="PROSITE" id="PS50975">
    <property type="entry name" value="ATP_GRASP"/>
    <property type="match status" value="1"/>
</dbReference>
<evidence type="ECO:0000256" key="9">
    <source>
        <dbReference type="ARBA" id="ARBA00022840"/>
    </source>
</evidence>
<evidence type="ECO:0000256" key="2">
    <source>
        <dbReference type="ARBA" id="ARBA00001946"/>
    </source>
</evidence>
<evidence type="ECO:0000256" key="15">
    <source>
        <dbReference type="HAMAP-Rule" id="MF_00138"/>
    </source>
</evidence>
<dbReference type="InterPro" id="IPR020562">
    <property type="entry name" value="PRibGlycinamide_synth_N"/>
</dbReference>
<dbReference type="NCBIfam" id="TIGR00877">
    <property type="entry name" value="purD"/>
    <property type="match status" value="1"/>
</dbReference>
<evidence type="ECO:0000256" key="16">
    <source>
        <dbReference type="PROSITE-ProRule" id="PRU00409"/>
    </source>
</evidence>
<dbReference type="InterPro" id="IPR020560">
    <property type="entry name" value="PRibGlycinamide_synth_C-dom"/>
</dbReference>
<dbReference type="AlphaFoldDB" id="A0A011PLT1"/>
<evidence type="ECO:0000256" key="8">
    <source>
        <dbReference type="ARBA" id="ARBA00022755"/>
    </source>
</evidence>
<evidence type="ECO:0000259" key="17">
    <source>
        <dbReference type="PROSITE" id="PS50975"/>
    </source>
</evidence>
<evidence type="ECO:0000256" key="10">
    <source>
        <dbReference type="ARBA" id="ARBA00022842"/>
    </source>
</evidence>
<dbReference type="Gene3D" id="3.40.50.20">
    <property type="match status" value="1"/>
</dbReference>
<dbReference type="FunFam" id="3.40.50.20:FF:000006">
    <property type="entry name" value="Phosphoribosylamine--glycine ligase, chloroplastic"/>
    <property type="match status" value="1"/>
</dbReference>
<evidence type="ECO:0000313" key="18">
    <source>
        <dbReference type="EMBL" id="EXI88431.1"/>
    </source>
</evidence>
<dbReference type="GO" id="GO:0004637">
    <property type="term" value="F:phosphoribosylamine-glycine ligase activity"/>
    <property type="evidence" value="ECO:0007669"/>
    <property type="project" value="UniProtKB-UniRule"/>
</dbReference>
<dbReference type="InterPro" id="IPR000115">
    <property type="entry name" value="PRibGlycinamide_synth"/>
</dbReference>
<evidence type="ECO:0000256" key="14">
    <source>
        <dbReference type="ARBA" id="ARBA00042864"/>
    </source>
</evidence>
<dbReference type="FunFam" id="3.90.600.10:FF:000001">
    <property type="entry name" value="Trifunctional purine biosynthetic protein adenosine-3"/>
    <property type="match status" value="1"/>
</dbReference>
<evidence type="ECO:0000256" key="11">
    <source>
        <dbReference type="ARBA" id="ARBA00023211"/>
    </source>
</evidence>
<dbReference type="InterPro" id="IPR016185">
    <property type="entry name" value="PreATP-grasp_dom_sf"/>
</dbReference>
<dbReference type="GO" id="GO:0046872">
    <property type="term" value="F:metal ion binding"/>
    <property type="evidence" value="ECO:0007669"/>
    <property type="project" value="UniProtKB-KW"/>
</dbReference>
<name>A0A011PLT1_ACCRE</name>
<dbReference type="UniPathway" id="UPA00074">
    <property type="reaction ID" value="UER00125"/>
</dbReference>
<evidence type="ECO:0000313" key="19">
    <source>
        <dbReference type="Proteomes" id="UP000022141"/>
    </source>
</evidence>
<keyword evidence="5 15" id="KW-0436">Ligase</keyword>
<comment type="similarity">
    <text evidence="12 15">Belongs to the GARS family.</text>
</comment>
<keyword evidence="6" id="KW-0479">Metal-binding</keyword>
<dbReference type="GO" id="GO:0009113">
    <property type="term" value="P:purine nucleobase biosynthetic process"/>
    <property type="evidence" value="ECO:0007669"/>
    <property type="project" value="InterPro"/>
</dbReference>
<organism evidence="18 19">
    <name type="scientific">Accumulibacter regalis</name>
    <dbReference type="NCBI Taxonomy" id="522306"/>
    <lineage>
        <taxon>Bacteria</taxon>
        <taxon>Pseudomonadati</taxon>
        <taxon>Pseudomonadota</taxon>
        <taxon>Betaproteobacteria</taxon>
        <taxon>Candidatus Accumulibacter</taxon>
    </lineage>
</organism>
<gene>
    <name evidence="15 18" type="primary">purD</name>
    <name evidence="18" type="ORF">AW11_02051</name>
</gene>
<evidence type="ECO:0000256" key="5">
    <source>
        <dbReference type="ARBA" id="ARBA00022598"/>
    </source>
</evidence>
<dbReference type="SUPFAM" id="SSF56059">
    <property type="entry name" value="Glutathione synthetase ATP-binding domain-like"/>
    <property type="match status" value="1"/>
</dbReference>
<protein>
    <recommendedName>
        <fullName evidence="4 15">Phosphoribosylamine--glycine ligase</fullName>
        <ecNumber evidence="4 15">6.3.4.13</ecNumber>
    </recommendedName>
    <alternativeName>
        <fullName evidence="15">GARS</fullName>
    </alternativeName>
    <alternativeName>
        <fullName evidence="13 15">Glycinamide ribonucleotide synthetase</fullName>
    </alternativeName>
    <alternativeName>
        <fullName evidence="14 15">Phosphoribosylglycinamide synthetase</fullName>
    </alternativeName>
</protein>
<keyword evidence="10" id="KW-0460">Magnesium</keyword>
<sequence>MKLLVIGSGGREHALAWCLAKTPGLQKVFVAPGNAGTAADRALENVAITDLDALADFAEEEKVSLTIVGPEAPLAAGIVNLFRARGLKIFGPSKEAAQLESSKDFAKRFMARHGIPTARFASFTDRASAHAYVDQQGAPIVIKADGLAAGKGVVVAMTLVEAHAALDRMLPENGACAPEGGTPTQVVVEEFLEGEEASFIVLVDGKDVLPLASSQDHKRIGDGDTGPNTGGMGAYSPALVVTPEVHARTMREIILPTVRGMAAEGIPYTGFLYAGLMIGKDGSVKTVEFNCRLGDPEAQPILMRLKSDLFMLLDHAVAGRLDQVEATWDRRVALGVVLAAANYPGAPRTGDVISGLPKGGASSEDSHVFHAGTREHEGQTVTAGGRVLCVTALGDNVKQAQKRAYNLIIGIHFDGMQYRHDIGHRAVPR</sequence>
<dbReference type="SUPFAM" id="SSF52440">
    <property type="entry name" value="PreATP-grasp domain"/>
    <property type="match status" value="1"/>
</dbReference>
<dbReference type="Pfam" id="PF02844">
    <property type="entry name" value="GARS_N"/>
    <property type="match status" value="1"/>
</dbReference>
<dbReference type="PATRIC" id="fig|1454004.3.peg.2118"/>
<dbReference type="Gene3D" id="3.30.470.20">
    <property type="entry name" value="ATP-grasp fold, B domain"/>
    <property type="match status" value="1"/>
</dbReference>
<dbReference type="Proteomes" id="UP000022141">
    <property type="component" value="Unassembled WGS sequence"/>
</dbReference>
<keyword evidence="9 16" id="KW-0067">ATP-binding</keyword>
<dbReference type="eggNOG" id="COG0151">
    <property type="taxonomic scope" value="Bacteria"/>
</dbReference>
<dbReference type="STRING" id="1454004.AW11_02051"/>
<accession>A0A011PLT1</accession>
<comment type="catalytic activity">
    <reaction evidence="15">
        <text>5-phospho-beta-D-ribosylamine + glycine + ATP = N(1)-(5-phospho-beta-D-ribosyl)glycinamide + ADP + phosphate + H(+)</text>
        <dbReference type="Rhea" id="RHEA:17453"/>
        <dbReference type="ChEBI" id="CHEBI:15378"/>
        <dbReference type="ChEBI" id="CHEBI:30616"/>
        <dbReference type="ChEBI" id="CHEBI:43474"/>
        <dbReference type="ChEBI" id="CHEBI:57305"/>
        <dbReference type="ChEBI" id="CHEBI:58681"/>
        <dbReference type="ChEBI" id="CHEBI:143788"/>
        <dbReference type="ChEBI" id="CHEBI:456216"/>
        <dbReference type="EC" id="6.3.4.13"/>
    </reaction>
</comment>
<dbReference type="InterPro" id="IPR020561">
    <property type="entry name" value="PRibGlycinamid_synth_ATP-grasp"/>
</dbReference>
<dbReference type="PANTHER" id="PTHR43472:SF1">
    <property type="entry name" value="PHOSPHORIBOSYLAMINE--GLYCINE LIGASE, CHLOROPLASTIC"/>
    <property type="match status" value="1"/>
</dbReference>
<evidence type="ECO:0000256" key="3">
    <source>
        <dbReference type="ARBA" id="ARBA00005174"/>
    </source>
</evidence>
<proteinExistence type="inferred from homology"/>
<dbReference type="SMART" id="SM01209">
    <property type="entry name" value="GARS_A"/>
    <property type="match status" value="1"/>
</dbReference>
<evidence type="ECO:0000256" key="7">
    <source>
        <dbReference type="ARBA" id="ARBA00022741"/>
    </source>
</evidence>
<dbReference type="SUPFAM" id="SSF51246">
    <property type="entry name" value="Rudiment single hybrid motif"/>
    <property type="match status" value="1"/>
</dbReference>
<dbReference type="InterPro" id="IPR011761">
    <property type="entry name" value="ATP-grasp"/>
</dbReference>
<dbReference type="InterPro" id="IPR013815">
    <property type="entry name" value="ATP_grasp_subdomain_1"/>
</dbReference>
<dbReference type="InterPro" id="IPR011054">
    <property type="entry name" value="Rudment_hybrid_motif"/>
</dbReference>
<comment type="caution">
    <text evidence="18">The sequence shown here is derived from an EMBL/GenBank/DDBJ whole genome shotgun (WGS) entry which is preliminary data.</text>
</comment>
<keyword evidence="11" id="KW-0464">Manganese</keyword>
<dbReference type="GO" id="GO:0006189">
    <property type="term" value="P:'de novo' IMP biosynthetic process"/>
    <property type="evidence" value="ECO:0007669"/>
    <property type="project" value="UniProtKB-UniRule"/>
</dbReference>
<evidence type="ECO:0000256" key="4">
    <source>
        <dbReference type="ARBA" id="ARBA00013255"/>
    </source>
</evidence>
<dbReference type="Gene3D" id="3.30.1490.20">
    <property type="entry name" value="ATP-grasp fold, A domain"/>
    <property type="match status" value="1"/>
</dbReference>